<gene>
    <name evidence="3" type="ORF">Ctob_002081</name>
</gene>
<dbReference type="Proteomes" id="UP000037460">
    <property type="component" value="Unassembled WGS sequence"/>
</dbReference>
<proteinExistence type="predicted"/>
<dbReference type="SUPFAM" id="SSF55681">
    <property type="entry name" value="Class II aaRS and biotin synthetases"/>
    <property type="match status" value="1"/>
</dbReference>
<feature type="domain" description="BPL/LPL catalytic" evidence="2">
    <location>
        <begin position="80"/>
        <end position="270"/>
    </location>
</feature>
<comment type="caution">
    <text evidence="3">The sequence shown here is derived from an EMBL/GenBank/DDBJ whole genome shotgun (WGS) entry which is preliminary data.</text>
</comment>
<evidence type="ECO:0000313" key="4">
    <source>
        <dbReference type="Proteomes" id="UP000037460"/>
    </source>
</evidence>
<organism evidence="3 4">
    <name type="scientific">Chrysochromulina tobinii</name>
    <dbReference type="NCBI Taxonomy" id="1460289"/>
    <lineage>
        <taxon>Eukaryota</taxon>
        <taxon>Haptista</taxon>
        <taxon>Haptophyta</taxon>
        <taxon>Prymnesiophyceae</taxon>
        <taxon>Prymnesiales</taxon>
        <taxon>Chrysochromulinaceae</taxon>
        <taxon>Chrysochromulina</taxon>
    </lineage>
</organism>
<dbReference type="OrthoDB" id="201621at2759"/>
<dbReference type="PANTHER" id="PTHR43506">
    <property type="entry name" value="BIOTIN/LIPOATE A/B PROTEIN LIGASE FAMILY"/>
    <property type="match status" value="1"/>
</dbReference>
<feature type="region of interest" description="Disordered" evidence="1">
    <location>
        <begin position="279"/>
        <end position="298"/>
    </location>
</feature>
<dbReference type="EMBL" id="JWZX01003327">
    <property type="protein sequence ID" value="KOO21866.1"/>
    <property type="molecule type" value="Genomic_DNA"/>
</dbReference>
<feature type="compositionally biased region" description="Basic and acidic residues" evidence="1">
    <location>
        <begin position="289"/>
        <end position="298"/>
    </location>
</feature>
<dbReference type="AlphaFoldDB" id="A0A0M0J5I4"/>
<keyword evidence="4" id="KW-1185">Reference proteome</keyword>
<dbReference type="InterPro" id="IPR004143">
    <property type="entry name" value="BPL_LPL_catalytic"/>
</dbReference>
<name>A0A0M0J5I4_9EUKA</name>
<dbReference type="PROSITE" id="PS51733">
    <property type="entry name" value="BPL_LPL_CATALYTIC"/>
    <property type="match status" value="1"/>
</dbReference>
<reference evidence="4" key="1">
    <citation type="journal article" date="2015" name="PLoS Genet.">
        <title>Genome Sequence and Transcriptome Analyses of Chrysochromulina tobin: Metabolic Tools for Enhanced Algal Fitness in the Prominent Order Prymnesiales (Haptophyceae).</title>
        <authorList>
            <person name="Hovde B.T."/>
            <person name="Deodato C.R."/>
            <person name="Hunsperger H.M."/>
            <person name="Ryken S.A."/>
            <person name="Yost W."/>
            <person name="Jha R.K."/>
            <person name="Patterson J."/>
            <person name="Monnat R.J. Jr."/>
            <person name="Barlow S.B."/>
            <person name="Starkenburg S.R."/>
            <person name="Cattolico R.A."/>
        </authorList>
    </citation>
    <scope>NUCLEOTIDE SEQUENCE</scope>
    <source>
        <strain evidence="4">CCMP291</strain>
    </source>
</reference>
<sequence length="298" mass="32290">MASSWSLMRFRSEQRRLRAAHVRLSATSAGPPANLLRLRNVPILSALRLEEALFRADSRSWLITNEWDDVSPGAEACCVNTLTGEVMPVESASAIVLGISGKAAELVDLDRARAARVPLCRRFSGGGTVIVDTNTIFVTFLVAEGALPAVAPYPEPILRWTSAVYADAFESCGVSGFATHANDYCVGDRKFGGNAQSISGNRWLHHTSLLWDYSPARMALLRMPAKRPEYRANRPHADFIRGLAAAGVPDRGSFVASLLGAAAARLDLTEVGLEETHAAMAAPHRKSTRSVDIDHIDR</sequence>
<dbReference type="Gene3D" id="3.30.930.10">
    <property type="entry name" value="Bira Bifunctional Protein, Domain 2"/>
    <property type="match status" value="1"/>
</dbReference>
<dbReference type="InterPro" id="IPR053264">
    <property type="entry name" value="Lipoate-ligase_2_inactive"/>
</dbReference>
<dbReference type="Pfam" id="PF21948">
    <property type="entry name" value="LplA-B_cat"/>
    <property type="match status" value="1"/>
</dbReference>
<evidence type="ECO:0000259" key="2">
    <source>
        <dbReference type="PROSITE" id="PS51733"/>
    </source>
</evidence>
<accession>A0A0M0J5I4</accession>
<dbReference type="InterPro" id="IPR045864">
    <property type="entry name" value="aa-tRNA-synth_II/BPL/LPL"/>
</dbReference>
<protein>
    <recommendedName>
        <fullName evidence="2">BPL/LPL catalytic domain-containing protein</fullName>
    </recommendedName>
</protein>
<dbReference type="PANTHER" id="PTHR43506:SF1">
    <property type="entry name" value="BPL_LPL CATALYTIC DOMAIN-CONTAINING PROTEIN"/>
    <property type="match status" value="1"/>
</dbReference>
<evidence type="ECO:0000256" key="1">
    <source>
        <dbReference type="SAM" id="MobiDB-lite"/>
    </source>
</evidence>
<evidence type="ECO:0000313" key="3">
    <source>
        <dbReference type="EMBL" id="KOO21866.1"/>
    </source>
</evidence>